<evidence type="ECO:0000256" key="1">
    <source>
        <dbReference type="SAM" id="MobiDB-lite"/>
    </source>
</evidence>
<evidence type="ECO:0000313" key="2">
    <source>
        <dbReference type="EMBL" id="MBB5402210.1"/>
    </source>
</evidence>
<dbReference type="NCBIfam" id="NF033419">
    <property type="entry name" value="T6SS_TagK_dom"/>
    <property type="match status" value="1"/>
</dbReference>
<feature type="compositionally biased region" description="Basic and acidic residues" evidence="1">
    <location>
        <begin position="166"/>
        <end position="180"/>
    </location>
</feature>
<comment type="caution">
    <text evidence="2">The sequence shown here is derived from an EMBL/GenBank/DDBJ whole genome shotgun (WGS) entry which is preliminary data.</text>
</comment>
<sequence length="338" mass="36587">MREVAFTSARRQPAFLVGDPFISASGESFTNARFTGRSDSPLHTGQAMTGYHARWDHSPFEAGALRTFARTIQSLGLVRTASRNGRAGVACSSDAAPSAHPDLQLMPDLLLNPPLEKANAPEESVPTPPSSVNPPADRIEPVLTKPDDFSDLIALADEDDDDDDPLQLRREPHSAQRGGHDGMAKLLAADIDEADPLAALTLEYRDALLNRKSENGPEPKASAEAQSESIIGSPPDPFAELVDPSQTEASVFDLLTQGKNIDTLLDGLDSFGAEQIFEADRTHEILALLAPRGIPAHRASRTALLAREEHHLVSMDSHIAMPESIEYEEPAFSDEHNR</sequence>
<feature type="region of interest" description="Disordered" evidence="1">
    <location>
        <begin position="157"/>
        <end position="180"/>
    </location>
</feature>
<reference evidence="2 3" key="1">
    <citation type="submission" date="2020-08" db="EMBL/GenBank/DDBJ databases">
        <title>Genomic Encyclopedia of Type Strains, Phase IV (KMG-V): Genome sequencing to study the core and pangenomes of soil and plant-associated prokaryotes.</title>
        <authorList>
            <person name="Whitman W."/>
        </authorList>
    </citation>
    <scope>NUCLEOTIDE SEQUENCE [LARGE SCALE GENOMIC DNA]</scope>
    <source>
        <strain evidence="2 3">JPY162</strain>
    </source>
</reference>
<dbReference type="Proteomes" id="UP000592820">
    <property type="component" value="Unassembled WGS sequence"/>
</dbReference>
<proteinExistence type="predicted"/>
<feature type="region of interest" description="Disordered" evidence="1">
    <location>
        <begin position="211"/>
        <end position="238"/>
    </location>
</feature>
<evidence type="ECO:0008006" key="4">
    <source>
        <dbReference type="Google" id="ProtNLM"/>
    </source>
</evidence>
<dbReference type="EMBL" id="JACHDE010000007">
    <property type="protein sequence ID" value="MBB5402210.1"/>
    <property type="molecule type" value="Genomic_DNA"/>
</dbReference>
<name>A0A7W8P4M2_9BURK</name>
<dbReference type="RefSeq" id="WP_255215253.1">
    <property type="nucleotide sequence ID" value="NZ_JACHDE010000007.1"/>
</dbReference>
<dbReference type="AlphaFoldDB" id="A0A7W8P4M2"/>
<feature type="region of interest" description="Disordered" evidence="1">
    <location>
        <begin position="113"/>
        <end position="144"/>
    </location>
</feature>
<accession>A0A7W8P4M2</accession>
<organism evidence="2 3">
    <name type="scientific">Paraburkholderia youngii</name>
    <dbReference type="NCBI Taxonomy" id="2782701"/>
    <lineage>
        <taxon>Bacteria</taxon>
        <taxon>Pseudomonadati</taxon>
        <taxon>Pseudomonadota</taxon>
        <taxon>Betaproteobacteria</taxon>
        <taxon>Burkholderiales</taxon>
        <taxon>Burkholderiaceae</taxon>
        <taxon>Paraburkholderia</taxon>
    </lineage>
</organism>
<gene>
    <name evidence="2" type="ORF">HDG41_004296</name>
</gene>
<evidence type="ECO:0000313" key="3">
    <source>
        <dbReference type="Proteomes" id="UP000592820"/>
    </source>
</evidence>
<protein>
    <recommendedName>
        <fullName evidence="4">TagK domain-containing protein</fullName>
    </recommendedName>
</protein>
<dbReference type="InterPro" id="IPR047914">
    <property type="entry name" value="TagK-like_C"/>
</dbReference>